<protein>
    <recommendedName>
        <fullName evidence="3">SnoaL-like domain-containing protein</fullName>
    </recommendedName>
</protein>
<dbReference type="Gene3D" id="3.10.450.50">
    <property type="match status" value="1"/>
</dbReference>
<gene>
    <name evidence="1" type="ORF">Voc01_083070</name>
</gene>
<reference evidence="1" key="1">
    <citation type="submission" date="2021-01" db="EMBL/GenBank/DDBJ databases">
        <title>Whole genome shotgun sequence of Virgisporangium ochraceum NBRC 16418.</title>
        <authorList>
            <person name="Komaki H."/>
            <person name="Tamura T."/>
        </authorList>
    </citation>
    <scope>NUCLEOTIDE SEQUENCE</scope>
    <source>
        <strain evidence="1">NBRC 16418</strain>
    </source>
</reference>
<keyword evidence="2" id="KW-1185">Reference proteome</keyword>
<evidence type="ECO:0008006" key="3">
    <source>
        <dbReference type="Google" id="ProtNLM"/>
    </source>
</evidence>
<accession>A0A8J4EF75</accession>
<evidence type="ECO:0000313" key="1">
    <source>
        <dbReference type="EMBL" id="GIJ73390.1"/>
    </source>
</evidence>
<dbReference type="EMBL" id="BOPH01000113">
    <property type="protein sequence ID" value="GIJ73390.1"/>
    <property type="molecule type" value="Genomic_DNA"/>
</dbReference>
<sequence length="123" mass="12720">MKLGVVNSWLEAVNAGDAATVVGLTAERVEIVGPRGAGPADRQVLADWLARSGFSATSLRWFCGADGAVVVEQDARWAAGGSARLASRFQVDGGRVTRYVRHDDGLEPALAAAGLTAADEVLG</sequence>
<name>A0A8J4EF75_9ACTN</name>
<dbReference type="Proteomes" id="UP000635606">
    <property type="component" value="Unassembled WGS sequence"/>
</dbReference>
<dbReference type="SUPFAM" id="SSF54427">
    <property type="entry name" value="NTF2-like"/>
    <property type="match status" value="1"/>
</dbReference>
<dbReference type="AlphaFoldDB" id="A0A8J4EF75"/>
<comment type="caution">
    <text evidence="1">The sequence shown here is derived from an EMBL/GenBank/DDBJ whole genome shotgun (WGS) entry which is preliminary data.</text>
</comment>
<dbReference type="InterPro" id="IPR032710">
    <property type="entry name" value="NTF2-like_dom_sf"/>
</dbReference>
<evidence type="ECO:0000313" key="2">
    <source>
        <dbReference type="Proteomes" id="UP000635606"/>
    </source>
</evidence>
<organism evidence="1 2">
    <name type="scientific">Virgisporangium ochraceum</name>
    <dbReference type="NCBI Taxonomy" id="65505"/>
    <lineage>
        <taxon>Bacteria</taxon>
        <taxon>Bacillati</taxon>
        <taxon>Actinomycetota</taxon>
        <taxon>Actinomycetes</taxon>
        <taxon>Micromonosporales</taxon>
        <taxon>Micromonosporaceae</taxon>
        <taxon>Virgisporangium</taxon>
    </lineage>
</organism>
<proteinExistence type="predicted"/>